<accession>A0A0L6UMV7</accession>
<keyword evidence="2" id="KW-1185">Reference proteome</keyword>
<protein>
    <submittedName>
        <fullName evidence="1">Uncharacterized protein</fullName>
    </submittedName>
</protein>
<gene>
    <name evidence="1" type="ORF">VP01_4740g1</name>
</gene>
<evidence type="ECO:0000313" key="2">
    <source>
        <dbReference type="Proteomes" id="UP000037035"/>
    </source>
</evidence>
<reference evidence="1 2" key="1">
    <citation type="submission" date="2015-08" db="EMBL/GenBank/DDBJ databases">
        <title>Next Generation Sequencing and Analysis of the Genome of Puccinia sorghi L Schw, the Causal Agent of Maize Common Rust.</title>
        <authorList>
            <person name="Rochi L."/>
            <person name="Burguener G."/>
            <person name="Darino M."/>
            <person name="Turjanski A."/>
            <person name="Kreff E."/>
            <person name="Dieguez M.J."/>
            <person name="Sacco F."/>
        </authorList>
    </citation>
    <scope>NUCLEOTIDE SEQUENCE [LARGE SCALE GENOMIC DNA]</scope>
    <source>
        <strain evidence="1 2">RO10H11247</strain>
    </source>
</reference>
<name>A0A0L6UMV7_9BASI</name>
<organism evidence="1 2">
    <name type="scientific">Puccinia sorghi</name>
    <dbReference type="NCBI Taxonomy" id="27349"/>
    <lineage>
        <taxon>Eukaryota</taxon>
        <taxon>Fungi</taxon>
        <taxon>Dikarya</taxon>
        <taxon>Basidiomycota</taxon>
        <taxon>Pucciniomycotina</taxon>
        <taxon>Pucciniomycetes</taxon>
        <taxon>Pucciniales</taxon>
        <taxon>Pucciniaceae</taxon>
        <taxon>Puccinia</taxon>
    </lineage>
</organism>
<evidence type="ECO:0000313" key="1">
    <source>
        <dbReference type="EMBL" id="KNZ49848.1"/>
    </source>
</evidence>
<proteinExistence type="predicted"/>
<dbReference type="AlphaFoldDB" id="A0A0L6UMV7"/>
<sequence length="118" mass="13673">MGIGDCQVWEMIDSGLMVNLLPKDLVHNTDLIWRQENIGLQGIRGHACQVDKVVESEWVEVAKCKRRISFLLVKVLEVNLGRLCLFVFQAELCYNTAWWEEILSVLDSRNVQFEKTIH</sequence>
<dbReference type="Proteomes" id="UP000037035">
    <property type="component" value="Unassembled WGS sequence"/>
</dbReference>
<dbReference type="EMBL" id="LAVV01009879">
    <property type="protein sequence ID" value="KNZ49848.1"/>
    <property type="molecule type" value="Genomic_DNA"/>
</dbReference>
<comment type="caution">
    <text evidence="1">The sequence shown here is derived from an EMBL/GenBank/DDBJ whole genome shotgun (WGS) entry which is preliminary data.</text>
</comment>
<dbReference type="VEuPathDB" id="FungiDB:VP01_4740g1"/>